<gene>
    <name evidence="3" type="ORF">NAEGRDRAFT_70031</name>
</gene>
<dbReference type="CDD" id="cd12885">
    <property type="entry name" value="SPRY_RanBP_like"/>
    <property type="match status" value="1"/>
</dbReference>
<evidence type="ECO:0000313" key="3">
    <source>
        <dbReference type="EMBL" id="EFC41935.1"/>
    </source>
</evidence>
<accession>D2VM70</accession>
<dbReference type="PANTHER" id="PTHR12864">
    <property type="entry name" value="RAN BINDING PROTEIN 9-RELATED"/>
    <property type="match status" value="1"/>
</dbReference>
<dbReference type="InParanoid" id="D2VM70"/>
<dbReference type="Proteomes" id="UP000006671">
    <property type="component" value="Unassembled WGS sequence"/>
</dbReference>
<organism evidence="4">
    <name type="scientific">Naegleria gruberi</name>
    <name type="common">Amoeba</name>
    <dbReference type="NCBI Taxonomy" id="5762"/>
    <lineage>
        <taxon>Eukaryota</taxon>
        <taxon>Discoba</taxon>
        <taxon>Heterolobosea</taxon>
        <taxon>Tetramitia</taxon>
        <taxon>Eutetramitia</taxon>
        <taxon>Vahlkampfiidae</taxon>
        <taxon>Naegleria</taxon>
    </lineage>
</organism>
<protein>
    <submittedName>
        <fullName evidence="3">Predicted protein</fullName>
    </submittedName>
</protein>
<dbReference type="GeneID" id="8851655"/>
<evidence type="ECO:0000256" key="1">
    <source>
        <dbReference type="SAM" id="MobiDB-lite"/>
    </source>
</evidence>
<dbReference type="OrthoDB" id="258495at2759"/>
<dbReference type="InterPro" id="IPR044736">
    <property type="entry name" value="Gid1/RanBPM/SPLA_SPRY"/>
</dbReference>
<reference evidence="3 4" key="1">
    <citation type="journal article" date="2010" name="Cell">
        <title>The genome of Naegleria gruberi illuminates early eukaryotic versatility.</title>
        <authorList>
            <person name="Fritz-Laylin L.K."/>
            <person name="Prochnik S.E."/>
            <person name="Ginger M.L."/>
            <person name="Dacks J.B."/>
            <person name="Carpenter M.L."/>
            <person name="Field M.C."/>
            <person name="Kuo A."/>
            <person name="Paredez A."/>
            <person name="Chapman J."/>
            <person name="Pham J."/>
            <person name="Shu S."/>
            <person name="Neupane R."/>
            <person name="Cipriano M."/>
            <person name="Mancuso J."/>
            <person name="Tu H."/>
            <person name="Salamov A."/>
            <person name="Lindquist E."/>
            <person name="Shapiro H."/>
            <person name="Lucas S."/>
            <person name="Grigoriev I.V."/>
            <person name="Cande W.Z."/>
            <person name="Fulton C."/>
            <person name="Rokhsar D.S."/>
            <person name="Dawson S.C."/>
        </authorList>
    </citation>
    <scope>NUCLEOTIDE SEQUENCE [LARGE SCALE GENOMIC DNA]</scope>
    <source>
        <strain evidence="3 4">NEG-M</strain>
    </source>
</reference>
<dbReference type="Gene3D" id="2.60.120.920">
    <property type="match status" value="1"/>
</dbReference>
<dbReference type="EMBL" id="GG738882">
    <property type="protein sequence ID" value="EFC41935.1"/>
    <property type="molecule type" value="Genomic_DNA"/>
</dbReference>
<feature type="region of interest" description="Disordered" evidence="1">
    <location>
        <begin position="1"/>
        <end position="29"/>
    </location>
</feature>
<keyword evidence="4" id="KW-1185">Reference proteome</keyword>
<dbReference type="KEGG" id="ngr:NAEGRDRAFT_70031"/>
<dbReference type="InterPro" id="IPR013320">
    <property type="entry name" value="ConA-like_dom_sf"/>
</dbReference>
<evidence type="ECO:0000259" key="2">
    <source>
        <dbReference type="PROSITE" id="PS50188"/>
    </source>
</evidence>
<dbReference type="AlphaFoldDB" id="D2VM70"/>
<evidence type="ECO:0000313" key="4">
    <source>
        <dbReference type="Proteomes" id="UP000006671"/>
    </source>
</evidence>
<sequence>MIPVRRLLAGGDDNGDDNTSNASSHNEEEEEFGIVYINDEENQQPVDEEIHYMVDEEELVEGGEFVRSSTSRIRKNVQLIESVPNNIIQNEDCLSDYFRFRLGSLALFQKKTTQLGFPLRLILNEQENPTRVELTSENLPSYLLQEYMFNQENYEMVNNEVEEYVQSIMKDTGREKQTLLCPMIHLIKDINRMKFGWKSATSLEYKHAKIEKNQKRENEMIVSNQETQSHEYLENLPSVFRIEKLPGSQPISYYYNHRVVIQLHPYLCLQVKPSELRQNQHYNISHSKTTKYKGYYFYFEITILDSKFTSKYGDEAVTEVGVGLSEFRYEDGMTGWYQNSIGYHTDCGRIYLNQPENTEKNYAGRAKIGDTIGVSWSLDSGDIVFTRNGVVCRTAVGVSCWNKDFWSKEFKTFCPTISSDYEEQVFYVNVGLNRAIYPFRYYLFNTYEEQEIMFSYVDNSRHPFIDINIITTSE</sequence>
<dbReference type="InterPro" id="IPR050618">
    <property type="entry name" value="Ubq-SigPath_Reg"/>
</dbReference>
<dbReference type="SUPFAM" id="SSF49899">
    <property type="entry name" value="Concanavalin A-like lectins/glucanases"/>
    <property type="match status" value="1"/>
</dbReference>
<name>D2VM70_NAEGR</name>
<dbReference type="RefSeq" id="XP_002674679.1">
    <property type="nucleotide sequence ID" value="XM_002674633.1"/>
</dbReference>
<dbReference type="Pfam" id="PF00622">
    <property type="entry name" value="SPRY"/>
    <property type="match status" value="1"/>
</dbReference>
<dbReference type="STRING" id="5762.D2VM70"/>
<feature type="domain" description="B30.2/SPRY" evidence="2">
    <location>
        <begin position="220"/>
        <end position="435"/>
    </location>
</feature>
<dbReference type="VEuPathDB" id="AmoebaDB:NAEGRDRAFT_70031"/>
<dbReference type="InterPro" id="IPR003877">
    <property type="entry name" value="SPRY_dom"/>
</dbReference>
<proteinExistence type="predicted"/>
<dbReference type="OMA" id="CNITRND"/>
<dbReference type="PROSITE" id="PS50188">
    <property type="entry name" value="B302_SPRY"/>
    <property type="match status" value="1"/>
</dbReference>
<dbReference type="InterPro" id="IPR001870">
    <property type="entry name" value="B30.2/SPRY"/>
</dbReference>
<dbReference type="InterPro" id="IPR043136">
    <property type="entry name" value="B30.2/SPRY_sf"/>
</dbReference>